<sequence>MAAALGVFRSISPSPPTFPSYGPVLQNRQTSGFLRRLRKVEAHGSATDVPGSLHELSKEMEQLFAKEWLLLAVGSLLLLFLDF</sequence>
<name>A0A8K0HUK7_COCNU</name>
<dbReference type="Proteomes" id="UP000797356">
    <property type="component" value="Chromosome 1"/>
</dbReference>
<protein>
    <submittedName>
        <fullName evidence="1">Uncharacterized protein</fullName>
    </submittedName>
</protein>
<dbReference type="AlphaFoldDB" id="A0A8K0HUK7"/>
<proteinExistence type="predicted"/>
<gene>
    <name evidence="1" type="ORF">COCNU_01G007310</name>
</gene>
<evidence type="ECO:0000313" key="1">
    <source>
        <dbReference type="EMBL" id="KAG1326797.1"/>
    </source>
</evidence>
<accession>A0A8K0HUK7</accession>
<reference evidence="1" key="2">
    <citation type="submission" date="2019-07" db="EMBL/GenBank/DDBJ databases">
        <authorList>
            <person name="Yang Y."/>
            <person name="Bocs S."/>
            <person name="Baudouin L."/>
        </authorList>
    </citation>
    <scope>NUCLEOTIDE SEQUENCE</scope>
    <source>
        <tissue evidence="1">Spear leaf of Hainan Tall coconut</tissue>
    </source>
</reference>
<keyword evidence="2" id="KW-1185">Reference proteome</keyword>
<comment type="caution">
    <text evidence="1">The sequence shown here is derived from an EMBL/GenBank/DDBJ whole genome shotgun (WGS) entry which is preliminary data.</text>
</comment>
<evidence type="ECO:0000313" key="2">
    <source>
        <dbReference type="Proteomes" id="UP000797356"/>
    </source>
</evidence>
<organism evidence="1 2">
    <name type="scientific">Cocos nucifera</name>
    <name type="common">Coconut palm</name>
    <dbReference type="NCBI Taxonomy" id="13894"/>
    <lineage>
        <taxon>Eukaryota</taxon>
        <taxon>Viridiplantae</taxon>
        <taxon>Streptophyta</taxon>
        <taxon>Embryophyta</taxon>
        <taxon>Tracheophyta</taxon>
        <taxon>Spermatophyta</taxon>
        <taxon>Magnoliopsida</taxon>
        <taxon>Liliopsida</taxon>
        <taxon>Arecaceae</taxon>
        <taxon>Arecoideae</taxon>
        <taxon>Cocoseae</taxon>
        <taxon>Attaleinae</taxon>
        <taxon>Cocos</taxon>
    </lineage>
</organism>
<reference evidence="1" key="1">
    <citation type="journal article" date="2017" name="Gigascience">
        <title>The genome draft of coconut (Cocos nucifera).</title>
        <authorList>
            <person name="Xiao Y."/>
            <person name="Xu P."/>
            <person name="Fan H."/>
            <person name="Baudouin L."/>
            <person name="Xia W."/>
            <person name="Bocs S."/>
            <person name="Xu J."/>
            <person name="Li Q."/>
            <person name="Guo A."/>
            <person name="Zhou L."/>
            <person name="Li J."/>
            <person name="Wu Y."/>
            <person name="Ma Z."/>
            <person name="Armero A."/>
            <person name="Issali A.E."/>
            <person name="Liu N."/>
            <person name="Peng M."/>
            <person name="Yang Y."/>
        </authorList>
    </citation>
    <scope>NUCLEOTIDE SEQUENCE</scope>
    <source>
        <tissue evidence="1">Spear leaf of Hainan Tall coconut</tissue>
    </source>
</reference>
<dbReference type="EMBL" id="CM017872">
    <property type="protein sequence ID" value="KAG1326797.1"/>
    <property type="molecule type" value="Genomic_DNA"/>
</dbReference>